<dbReference type="OrthoDB" id="5143151at2"/>
<evidence type="ECO:0000313" key="3">
    <source>
        <dbReference type="EMBL" id="RRR22593.1"/>
    </source>
</evidence>
<dbReference type="NCBIfam" id="NF033766">
    <property type="entry name" value="choice_anch_G"/>
    <property type="match status" value="1"/>
</dbReference>
<organism evidence="3 5">
    <name type="scientific">Brachybacterium saurashtrense</name>
    <dbReference type="NCBI Taxonomy" id="556288"/>
    <lineage>
        <taxon>Bacteria</taxon>
        <taxon>Bacillati</taxon>
        <taxon>Actinomycetota</taxon>
        <taxon>Actinomycetes</taxon>
        <taxon>Micrococcales</taxon>
        <taxon>Dermabacteraceae</taxon>
        <taxon>Brachybacterium</taxon>
    </lineage>
</organism>
<evidence type="ECO:0000313" key="5">
    <source>
        <dbReference type="Proteomes" id="UP000282185"/>
    </source>
</evidence>
<reference evidence="3 5" key="2">
    <citation type="submission" date="2018-08" db="EMBL/GenBank/DDBJ databases">
        <title>Brachybacterium saurashtrense DSM 23186.</title>
        <authorList>
            <person name="Li Y."/>
        </authorList>
    </citation>
    <scope>NUCLEOTIDE SEQUENCE [LARGE SCALE GENOMIC DNA]</scope>
    <source>
        <strain evidence="3 5">DSM 23186</strain>
    </source>
</reference>
<evidence type="ECO:0000313" key="4">
    <source>
        <dbReference type="Proteomes" id="UP000254236"/>
    </source>
</evidence>
<feature type="chain" id="PRO_5044584661" description="Choice-of-anchor G family protein" evidence="1">
    <location>
        <begin position="38"/>
        <end position="493"/>
    </location>
</feature>
<gene>
    <name evidence="2" type="ORF">DWV08_15480</name>
    <name evidence="3" type="ORF">DXU92_10100</name>
</gene>
<dbReference type="Proteomes" id="UP000254236">
    <property type="component" value="Chromosome"/>
</dbReference>
<dbReference type="InterPro" id="IPR006311">
    <property type="entry name" value="TAT_signal"/>
</dbReference>
<sequence>MAMSDSSHGTFRRRTLVAGAAWSVPVVAFGTATPAMAASPGECDPEGTLYDATGTGKLLSGSIAGVDLDNVASVDGATASVDASTPAEAEATNPLQATVLNSIQLGLTGLADTLSDILDFNTDTGVLNQYGYAHEDGTVRGASGAVADNGTIRLEPGEGWPELATLQLSEVVEEIGGSAASDFLSLVADADLSIGAVAGRTAFNSLCNPPVDLERDYLVAYLKTILTSPTIGATVETVNATLDGLTSGLVDTLNDLPALGLLASVDSLSLSLDTAQTPAGTGRPVQIALENPATVTVDLGALLGGAYSGTTASPWLNSLAPNTRLFVDAPLPADAAAIQAGVLTEALLDAIRIDIQLDVLLSLVDVTVTGSVGDLVSGEATVEPELLGLTSAILTSIGTVIREAILEAGALTPITSAVTALLQSLFTILEDVVVLTLNAQNQEPGAVPDDLAALPDGQYDVAALHIGALDAAGLDLLDVLLGRGSGGPNTVRA</sequence>
<dbReference type="InterPro" id="IPR047900">
    <property type="entry name" value="Choice_anch_G"/>
</dbReference>
<dbReference type="AlphaFoldDB" id="A0A345YSH6"/>
<dbReference type="KEGG" id="bsau:DWV08_15480"/>
<proteinExistence type="predicted"/>
<evidence type="ECO:0008006" key="6">
    <source>
        <dbReference type="Google" id="ProtNLM"/>
    </source>
</evidence>
<protein>
    <recommendedName>
        <fullName evidence="6">Choice-of-anchor G family protein</fullName>
    </recommendedName>
</protein>
<reference evidence="2 4" key="1">
    <citation type="submission" date="2018-07" db="EMBL/GenBank/DDBJ databases">
        <title>Brachybacterium saurashtrense DSM 23186 genome sequence.</title>
        <authorList>
            <person name="Guo L."/>
        </authorList>
    </citation>
    <scope>NUCLEOTIDE SEQUENCE [LARGE SCALE GENOMIC DNA]</scope>
    <source>
        <strain evidence="2 4">DSM 23186</strain>
    </source>
</reference>
<dbReference type="EMBL" id="QSWH01000004">
    <property type="protein sequence ID" value="RRR22593.1"/>
    <property type="molecule type" value="Genomic_DNA"/>
</dbReference>
<evidence type="ECO:0000313" key="2">
    <source>
        <dbReference type="EMBL" id="AXK46878.1"/>
    </source>
</evidence>
<feature type="signal peptide" evidence="1">
    <location>
        <begin position="1"/>
        <end position="37"/>
    </location>
</feature>
<accession>A0A345YSH6</accession>
<dbReference type="PROSITE" id="PS51318">
    <property type="entry name" value="TAT"/>
    <property type="match status" value="1"/>
</dbReference>
<dbReference type="Proteomes" id="UP000282185">
    <property type="component" value="Unassembled WGS sequence"/>
</dbReference>
<keyword evidence="1" id="KW-0732">Signal</keyword>
<keyword evidence="4" id="KW-1185">Reference proteome</keyword>
<name>A0A345YSH6_9MICO</name>
<evidence type="ECO:0000256" key="1">
    <source>
        <dbReference type="SAM" id="SignalP"/>
    </source>
</evidence>
<dbReference type="EMBL" id="CP031356">
    <property type="protein sequence ID" value="AXK46878.1"/>
    <property type="molecule type" value="Genomic_DNA"/>
</dbReference>